<evidence type="ECO:0008006" key="3">
    <source>
        <dbReference type="Google" id="ProtNLM"/>
    </source>
</evidence>
<accession>R4Z175</accession>
<name>R4Z175_9ACTN</name>
<keyword evidence="2" id="KW-1185">Reference proteome</keyword>
<dbReference type="STRING" id="1229780.BN381_110003"/>
<dbReference type="AlphaFoldDB" id="R4Z175"/>
<protein>
    <recommendedName>
        <fullName evidence="3">DUF5615 domain-containing protein</fullName>
    </recommendedName>
</protein>
<evidence type="ECO:0000313" key="1">
    <source>
        <dbReference type="EMBL" id="CCM62337.1"/>
    </source>
</evidence>
<gene>
    <name evidence="1" type="ORF">BN381_110003</name>
</gene>
<dbReference type="HOGENOM" id="CLU_2647788_0_0_11"/>
<organism evidence="1 2">
    <name type="scientific">Candidatus Neomicrothrix parvicella RN1</name>
    <dbReference type="NCBI Taxonomy" id="1229780"/>
    <lineage>
        <taxon>Bacteria</taxon>
        <taxon>Bacillati</taxon>
        <taxon>Actinomycetota</taxon>
        <taxon>Acidimicrobiia</taxon>
        <taxon>Acidimicrobiales</taxon>
        <taxon>Microthrixaceae</taxon>
        <taxon>Candidatus Neomicrothrix</taxon>
    </lineage>
</organism>
<reference evidence="1 2" key="1">
    <citation type="journal article" date="2013" name="ISME J.">
        <title>Metabolic model for the filamentous 'Candidatus Microthrix parvicella' based on genomic and metagenomic analyses.</title>
        <authorList>
            <person name="Jon McIlroy S."/>
            <person name="Kristiansen R."/>
            <person name="Albertsen M."/>
            <person name="Michael Karst S."/>
            <person name="Rossetti S."/>
            <person name="Lund Nielsen J."/>
            <person name="Tandoi V."/>
            <person name="James Seviour R."/>
            <person name="Nielsen P.H."/>
        </authorList>
    </citation>
    <scope>NUCLEOTIDE SEQUENCE [LARGE SCALE GENOMIC DNA]</scope>
    <source>
        <strain evidence="1 2">RN1</strain>
    </source>
</reference>
<dbReference type="Proteomes" id="UP000018291">
    <property type="component" value="Unassembled WGS sequence"/>
</dbReference>
<proteinExistence type="predicted"/>
<comment type="caution">
    <text evidence="1">The sequence shown here is derived from an EMBL/GenBank/DDBJ whole genome shotgun (WGS) entry which is preliminary data.</text>
</comment>
<dbReference type="EMBL" id="CANL01000003">
    <property type="protein sequence ID" value="CCM62337.1"/>
    <property type="molecule type" value="Genomic_DNA"/>
</dbReference>
<evidence type="ECO:0000313" key="2">
    <source>
        <dbReference type="Proteomes" id="UP000018291"/>
    </source>
</evidence>
<sequence>MRLLLDQNLSRHLGGPLAVEFPGQLAFLNGPPPKAVWSRLGNVSTLDVLETLRSHRNASVVFSASADEALLVVPST</sequence>